<sequence>MIPYPSNTNMSSSGKTPENLAELQPKISNTGASHGVAGLSQHRHSADAASRRQSIHDQHAKPGLFGQAFHSILGRHAK</sequence>
<dbReference type="VEuPathDB" id="FungiDB:A9K55_003471"/>
<gene>
    <name evidence="2" type="ORF">A9K55_003471</name>
</gene>
<evidence type="ECO:0000313" key="3">
    <source>
        <dbReference type="Proteomes" id="UP000323067"/>
    </source>
</evidence>
<protein>
    <submittedName>
        <fullName evidence="2">Uncharacterized protein</fullName>
    </submittedName>
</protein>
<dbReference type="OrthoDB" id="4158609at2759"/>
<feature type="region of interest" description="Disordered" evidence="1">
    <location>
        <begin position="1"/>
        <end position="78"/>
    </location>
</feature>
<evidence type="ECO:0000256" key="1">
    <source>
        <dbReference type="SAM" id="MobiDB-lite"/>
    </source>
</evidence>
<evidence type="ECO:0000313" key="2">
    <source>
        <dbReference type="EMBL" id="ATY58946.1"/>
    </source>
</evidence>
<dbReference type="EMBL" id="CP023322">
    <property type="protein sequence ID" value="ATY58946.1"/>
    <property type="molecule type" value="Genomic_DNA"/>
</dbReference>
<feature type="compositionally biased region" description="Polar residues" evidence="1">
    <location>
        <begin position="1"/>
        <end position="16"/>
    </location>
</feature>
<feature type="compositionally biased region" description="Basic and acidic residues" evidence="1">
    <location>
        <begin position="44"/>
        <end position="60"/>
    </location>
</feature>
<dbReference type="VEuPathDB" id="FungiDB:CCM_06110"/>
<organism evidence="2 3">
    <name type="scientific">Cordyceps militaris</name>
    <name type="common">Caterpillar fungus</name>
    <name type="synonym">Clavaria militaris</name>
    <dbReference type="NCBI Taxonomy" id="73501"/>
    <lineage>
        <taxon>Eukaryota</taxon>
        <taxon>Fungi</taxon>
        <taxon>Dikarya</taxon>
        <taxon>Ascomycota</taxon>
        <taxon>Pezizomycotina</taxon>
        <taxon>Sordariomycetes</taxon>
        <taxon>Hypocreomycetidae</taxon>
        <taxon>Hypocreales</taxon>
        <taxon>Cordycipitaceae</taxon>
        <taxon>Cordyceps</taxon>
    </lineage>
</organism>
<dbReference type="AlphaFoldDB" id="A0A2H4S760"/>
<reference evidence="2 3" key="1">
    <citation type="journal article" date="2017" name="BMC Genomics">
        <title>Chromosome level assembly and secondary metabolite potential of the parasitic fungus Cordyceps militaris.</title>
        <authorList>
            <person name="Kramer G.J."/>
            <person name="Nodwell J.R."/>
        </authorList>
    </citation>
    <scope>NUCLEOTIDE SEQUENCE [LARGE SCALE GENOMIC DNA]</scope>
    <source>
        <strain evidence="2 3">ATCC 34164</strain>
    </source>
</reference>
<dbReference type="Proteomes" id="UP000323067">
    <property type="component" value="Chromosome iv"/>
</dbReference>
<name>A0A2H4S760_CORMI</name>
<accession>A0A2H4S760</accession>
<proteinExistence type="predicted"/>